<evidence type="ECO:0000313" key="8">
    <source>
        <dbReference type="EMBL" id="SNY36716.1"/>
    </source>
</evidence>
<keyword evidence="9" id="KW-1185">Reference proteome</keyword>
<dbReference type="SUPFAM" id="SSF116842">
    <property type="entry name" value="XseB-like"/>
    <property type="match status" value="1"/>
</dbReference>
<name>A0A285HPM5_9FIRM</name>
<dbReference type="EMBL" id="OBDZ01000021">
    <property type="protein sequence ID" value="SNY36716.1"/>
    <property type="molecule type" value="Genomic_DNA"/>
</dbReference>
<dbReference type="Proteomes" id="UP000219573">
    <property type="component" value="Unassembled WGS sequence"/>
</dbReference>
<dbReference type="STRING" id="1413210.U472_05680"/>
<evidence type="ECO:0000256" key="1">
    <source>
        <dbReference type="ARBA" id="ARBA00009998"/>
    </source>
</evidence>
<evidence type="ECO:0000256" key="6">
    <source>
        <dbReference type="HAMAP-Rule" id="MF_00337"/>
    </source>
</evidence>
<evidence type="ECO:0000256" key="7">
    <source>
        <dbReference type="SAM" id="Coils"/>
    </source>
</evidence>
<comment type="subunit">
    <text evidence="6">Heterooligomer composed of large and small subunits.</text>
</comment>
<dbReference type="InterPro" id="IPR037004">
    <property type="entry name" value="Exonuc_VII_ssu_sf"/>
</dbReference>
<dbReference type="GO" id="GO:0008855">
    <property type="term" value="F:exodeoxyribonuclease VII activity"/>
    <property type="evidence" value="ECO:0007669"/>
    <property type="project" value="UniProtKB-UniRule"/>
</dbReference>
<gene>
    <name evidence="6" type="primary">xseB</name>
    <name evidence="8" type="ORF">SAMN06265827_12130</name>
</gene>
<feature type="coiled-coil region" evidence="7">
    <location>
        <begin position="6"/>
        <end position="71"/>
    </location>
</feature>
<dbReference type="Gene3D" id="1.10.287.1040">
    <property type="entry name" value="Exonuclease VII, small subunit"/>
    <property type="match status" value="1"/>
</dbReference>
<dbReference type="PANTHER" id="PTHR34137:SF1">
    <property type="entry name" value="EXODEOXYRIBONUCLEASE 7 SMALL SUBUNIT"/>
    <property type="match status" value="1"/>
</dbReference>
<dbReference type="AlphaFoldDB" id="A0A285HPM5"/>
<dbReference type="GO" id="GO:0006308">
    <property type="term" value="P:DNA catabolic process"/>
    <property type="evidence" value="ECO:0007669"/>
    <property type="project" value="UniProtKB-UniRule"/>
</dbReference>
<evidence type="ECO:0000256" key="5">
    <source>
        <dbReference type="ARBA" id="ARBA00022839"/>
    </source>
</evidence>
<accession>A0A285HPM5</accession>
<dbReference type="NCBIfam" id="TIGR01280">
    <property type="entry name" value="xseB"/>
    <property type="match status" value="1"/>
</dbReference>
<reference evidence="9" key="1">
    <citation type="submission" date="2017-09" db="EMBL/GenBank/DDBJ databases">
        <authorList>
            <person name="Varghese N."/>
            <person name="Submissions S."/>
        </authorList>
    </citation>
    <scope>NUCLEOTIDE SEQUENCE [LARGE SCALE GENOMIC DNA]</scope>
    <source>
        <strain evidence="9">MSL47</strain>
    </source>
</reference>
<evidence type="ECO:0000313" key="9">
    <source>
        <dbReference type="Proteomes" id="UP000219573"/>
    </source>
</evidence>
<comment type="similarity">
    <text evidence="1 6">Belongs to the XseB family.</text>
</comment>
<dbReference type="EC" id="3.1.11.6" evidence="6"/>
<dbReference type="Pfam" id="PF02609">
    <property type="entry name" value="Exonuc_VII_S"/>
    <property type="match status" value="1"/>
</dbReference>
<dbReference type="GO" id="GO:0009318">
    <property type="term" value="C:exodeoxyribonuclease VII complex"/>
    <property type="evidence" value="ECO:0007669"/>
    <property type="project" value="UniProtKB-UniRule"/>
</dbReference>
<keyword evidence="3 6" id="KW-0540">Nuclease</keyword>
<dbReference type="HAMAP" id="MF_00337">
    <property type="entry name" value="Exonuc_7_S"/>
    <property type="match status" value="1"/>
</dbReference>
<dbReference type="InterPro" id="IPR003761">
    <property type="entry name" value="Exonuc_VII_S"/>
</dbReference>
<keyword evidence="7" id="KW-0175">Coiled coil</keyword>
<comment type="catalytic activity">
    <reaction evidence="6">
        <text>Exonucleolytic cleavage in either 5'- to 3'- or 3'- to 5'-direction to yield nucleoside 5'-phosphates.</text>
        <dbReference type="EC" id="3.1.11.6"/>
    </reaction>
</comment>
<comment type="subcellular location">
    <subcellularLocation>
        <location evidence="6">Cytoplasm</location>
    </subcellularLocation>
</comment>
<sequence>MGNKSELTFEEALNQLEEAVENLEKGELTLADSLEEFELGVKLTKFCSDKLEQAQEKIEIIKEENGRVKIEDYNYQDEGAE</sequence>
<dbReference type="PANTHER" id="PTHR34137">
    <property type="entry name" value="EXODEOXYRIBONUCLEASE 7 SMALL SUBUNIT"/>
    <property type="match status" value="1"/>
</dbReference>
<protein>
    <recommendedName>
        <fullName evidence="6">Exodeoxyribonuclease 7 small subunit</fullName>
        <ecNumber evidence="6">3.1.11.6</ecNumber>
    </recommendedName>
    <alternativeName>
        <fullName evidence="6">Exodeoxyribonuclease VII small subunit</fullName>
        <shortName evidence="6">Exonuclease VII small subunit</shortName>
    </alternativeName>
</protein>
<proteinExistence type="inferred from homology"/>
<organism evidence="8 9">
    <name type="scientific">Orenia metallireducens</name>
    <dbReference type="NCBI Taxonomy" id="1413210"/>
    <lineage>
        <taxon>Bacteria</taxon>
        <taxon>Bacillati</taxon>
        <taxon>Bacillota</taxon>
        <taxon>Clostridia</taxon>
        <taxon>Halanaerobiales</taxon>
        <taxon>Halobacteroidaceae</taxon>
        <taxon>Orenia</taxon>
    </lineage>
</organism>
<keyword evidence="2 6" id="KW-0963">Cytoplasm</keyword>
<evidence type="ECO:0000256" key="3">
    <source>
        <dbReference type="ARBA" id="ARBA00022722"/>
    </source>
</evidence>
<dbReference type="OrthoDB" id="1771251at2"/>
<keyword evidence="4 6" id="KW-0378">Hydrolase</keyword>
<dbReference type="RefSeq" id="WP_097018655.1">
    <property type="nucleotide sequence ID" value="NZ_OBDZ01000021.1"/>
</dbReference>
<keyword evidence="5 6" id="KW-0269">Exonuclease</keyword>
<evidence type="ECO:0000256" key="4">
    <source>
        <dbReference type="ARBA" id="ARBA00022801"/>
    </source>
</evidence>
<dbReference type="GO" id="GO:0005829">
    <property type="term" value="C:cytosol"/>
    <property type="evidence" value="ECO:0007669"/>
    <property type="project" value="TreeGrafter"/>
</dbReference>
<evidence type="ECO:0000256" key="2">
    <source>
        <dbReference type="ARBA" id="ARBA00022490"/>
    </source>
</evidence>
<comment type="function">
    <text evidence="6">Bidirectionally degrades single-stranded DNA into large acid-insoluble oligonucleotides, which are then degraded further into small acid-soluble oligonucleotides.</text>
</comment>